<accession>X6M1R1</accession>
<name>X6M1R1_RETFI</name>
<comment type="caution">
    <text evidence="2">The sequence shown here is derived from an EMBL/GenBank/DDBJ whole genome shotgun (WGS) entry which is preliminary data.</text>
</comment>
<evidence type="ECO:0000313" key="3">
    <source>
        <dbReference type="Proteomes" id="UP000023152"/>
    </source>
</evidence>
<feature type="compositionally biased region" description="Basic and acidic residues" evidence="1">
    <location>
        <begin position="54"/>
        <end position="63"/>
    </location>
</feature>
<feature type="region of interest" description="Disordered" evidence="1">
    <location>
        <begin position="325"/>
        <end position="347"/>
    </location>
</feature>
<reference evidence="2 3" key="1">
    <citation type="journal article" date="2013" name="Curr. Biol.">
        <title>The Genome of the Foraminiferan Reticulomyxa filosa.</title>
        <authorList>
            <person name="Glockner G."/>
            <person name="Hulsmann N."/>
            <person name="Schleicher M."/>
            <person name="Noegel A.A."/>
            <person name="Eichinger L."/>
            <person name="Gallinger C."/>
            <person name="Pawlowski J."/>
            <person name="Sierra R."/>
            <person name="Euteneuer U."/>
            <person name="Pillet L."/>
            <person name="Moustafa A."/>
            <person name="Platzer M."/>
            <person name="Groth M."/>
            <person name="Szafranski K."/>
            <person name="Schliwa M."/>
        </authorList>
    </citation>
    <scope>NUCLEOTIDE SEQUENCE [LARGE SCALE GENOMIC DNA]</scope>
</reference>
<feature type="compositionally biased region" description="Polar residues" evidence="1">
    <location>
        <begin position="36"/>
        <end position="53"/>
    </location>
</feature>
<evidence type="ECO:0000313" key="2">
    <source>
        <dbReference type="EMBL" id="ETO07352.1"/>
    </source>
</evidence>
<feature type="compositionally biased region" description="Acidic residues" evidence="1">
    <location>
        <begin position="13"/>
        <end position="28"/>
    </location>
</feature>
<feature type="region of interest" description="Disordered" evidence="1">
    <location>
        <begin position="1"/>
        <end position="63"/>
    </location>
</feature>
<dbReference type="EMBL" id="ASPP01026239">
    <property type="protein sequence ID" value="ETO07352.1"/>
    <property type="molecule type" value="Genomic_DNA"/>
</dbReference>
<dbReference type="Proteomes" id="UP000023152">
    <property type="component" value="Unassembled WGS sequence"/>
</dbReference>
<evidence type="ECO:0000256" key="1">
    <source>
        <dbReference type="SAM" id="MobiDB-lite"/>
    </source>
</evidence>
<gene>
    <name evidence="2" type="ORF">RFI_30044</name>
</gene>
<keyword evidence="3" id="KW-1185">Reference proteome</keyword>
<proteinExistence type="predicted"/>
<dbReference type="AlphaFoldDB" id="X6M1R1"/>
<organism evidence="2 3">
    <name type="scientific">Reticulomyxa filosa</name>
    <dbReference type="NCBI Taxonomy" id="46433"/>
    <lineage>
        <taxon>Eukaryota</taxon>
        <taxon>Sar</taxon>
        <taxon>Rhizaria</taxon>
        <taxon>Retaria</taxon>
        <taxon>Foraminifera</taxon>
        <taxon>Monothalamids</taxon>
        <taxon>Reticulomyxidae</taxon>
        <taxon>Reticulomyxa</taxon>
    </lineage>
</organism>
<sequence length="347" mass="39325">MTEYLYETTALEDGPEEEGGEDGEEGDVEDARQTEYEINSDATTSTGSETPSQGREDVLRSGSFKEKGGYDLKGFDGRMMRAASHSYCMSSASLSSWFFTLGSESKKKRALVRIKPGKNGIKQNQTNRRGSGVPNESVQITNLRRADEEYLRPLPTMEGEFRWVVLHVKDLSLISHHHGNSQSLFESISQCILQVSQAHILLLQMKDLLLCLSHSGSKAPITDRTYLSFCIDHIKRYFGLVRYLGESLQHKDIGEILESYRDVKILEAHEQIRVKNVKYESTRKVKKSVNQWELLLNDAKLLKVISTIRKTTTKSAAAMATIGEEDIEIENTNSEPKEKEKKKRRDK</sequence>
<protein>
    <submittedName>
        <fullName evidence="2">Uncharacterized protein</fullName>
    </submittedName>
</protein>